<dbReference type="Gene3D" id="3.30.420.40">
    <property type="match status" value="2"/>
</dbReference>
<feature type="domain" description="Gcp-like" evidence="1">
    <location>
        <begin position="57"/>
        <end position="158"/>
    </location>
</feature>
<dbReference type="GO" id="GO:0016740">
    <property type="term" value="F:transferase activity"/>
    <property type="evidence" value="ECO:0007669"/>
    <property type="project" value="UniProtKB-KW"/>
</dbReference>
<name>A0A2T1EGL8_9CYAN</name>
<proteinExistence type="predicted"/>
<dbReference type="InterPro" id="IPR043129">
    <property type="entry name" value="ATPase_NBD"/>
</dbReference>
<organism evidence="2 3">
    <name type="scientific">Stenomitos frigidus ULC18</name>
    <dbReference type="NCBI Taxonomy" id="2107698"/>
    <lineage>
        <taxon>Bacteria</taxon>
        <taxon>Bacillati</taxon>
        <taxon>Cyanobacteriota</taxon>
        <taxon>Cyanophyceae</taxon>
        <taxon>Leptolyngbyales</taxon>
        <taxon>Leptolyngbyaceae</taxon>
        <taxon>Stenomitos</taxon>
    </lineage>
</organism>
<evidence type="ECO:0000313" key="2">
    <source>
        <dbReference type="EMBL" id="PSB31854.1"/>
    </source>
</evidence>
<dbReference type="Proteomes" id="UP000239576">
    <property type="component" value="Unassembled WGS sequence"/>
</dbReference>
<sequence>MKLDSTQYGLAIHTASPDLGLAIDNFAGDDRAQVWPLGRDLSTHLHVHLADFLQPQTWTDLAFIAVAKGPGGFTGTRLGVVTARTLAQQLNMPLFAVSTLAALAHASLANGAAPDGQSHIAVQMPAQRGEVFGAIYQLSPAGLHTLLPDSVLSLATWQQTLTDWTAPYQLIQADGGLGSTVFSVLALAHEHWQQGLRPHWSEALPFYGQHPVTM</sequence>
<dbReference type="RefSeq" id="WP_106255486.1">
    <property type="nucleotide sequence ID" value="NZ_CAWNSW010000125.1"/>
</dbReference>
<protein>
    <submittedName>
        <fullName evidence="2">tRNA (Adenosine(37)-N6)-threonylcarbamoyltransferase complex dimerization subunit type 1 TsaB</fullName>
    </submittedName>
</protein>
<dbReference type="InterPro" id="IPR000905">
    <property type="entry name" value="Gcp-like_dom"/>
</dbReference>
<gene>
    <name evidence="2" type="primary">tsaB</name>
    <name evidence="2" type="ORF">C7B82_06440</name>
</gene>
<dbReference type="Pfam" id="PF00814">
    <property type="entry name" value="TsaD"/>
    <property type="match status" value="1"/>
</dbReference>
<evidence type="ECO:0000313" key="3">
    <source>
        <dbReference type="Proteomes" id="UP000239576"/>
    </source>
</evidence>
<dbReference type="SUPFAM" id="SSF53067">
    <property type="entry name" value="Actin-like ATPase domain"/>
    <property type="match status" value="2"/>
</dbReference>
<comment type="caution">
    <text evidence="2">The sequence shown here is derived from an EMBL/GenBank/DDBJ whole genome shotgun (WGS) entry which is preliminary data.</text>
</comment>
<accession>A0A2T1EGL8</accession>
<reference evidence="2 3" key="2">
    <citation type="submission" date="2018-03" db="EMBL/GenBank/DDBJ databases">
        <title>The ancient ancestry and fast evolution of plastids.</title>
        <authorList>
            <person name="Moore K.R."/>
            <person name="Magnabosco C."/>
            <person name="Momper L."/>
            <person name="Gold D.A."/>
            <person name="Bosak T."/>
            <person name="Fournier G.P."/>
        </authorList>
    </citation>
    <scope>NUCLEOTIDE SEQUENCE [LARGE SCALE GENOMIC DNA]</scope>
    <source>
        <strain evidence="2 3">ULC18</strain>
    </source>
</reference>
<reference evidence="3" key="1">
    <citation type="submission" date="2018-02" db="EMBL/GenBank/DDBJ databases">
        <authorList>
            <person name="Moore K."/>
            <person name="Momper L."/>
        </authorList>
    </citation>
    <scope>NUCLEOTIDE SEQUENCE [LARGE SCALE GENOMIC DNA]</scope>
    <source>
        <strain evidence="3">ULC18</strain>
    </source>
</reference>
<evidence type="ECO:0000259" key="1">
    <source>
        <dbReference type="Pfam" id="PF00814"/>
    </source>
</evidence>
<dbReference type="InterPro" id="IPR022496">
    <property type="entry name" value="T6A_TsaB"/>
</dbReference>
<dbReference type="GO" id="GO:0002949">
    <property type="term" value="P:tRNA threonylcarbamoyladenosine modification"/>
    <property type="evidence" value="ECO:0007669"/>
    <property type="project" value="InterPro"/>
</dbReference>
<keyword evidence="2" id="KW-0808">Transferase</keyword>
<dbReference type="EMBL" id="PVWK01000031">
    <property type="protein sequence ID" value="PSB31854.1"/>
    <property type="molecule type" value="Genomic_DNA"/>
</dbReference>
<dbReference type="AlphaFoldDB" id="A0A2T1EGL8"/>
<keyword evidence="3" id="KW-1185">Reference proteome</keyword>
<dbReference type="OrthoDB" id="9784166at2"/>
<dbReference type="NCBIfam" id="TIGR03725">
    <property type="entry name" value="T6A_YeaZ"/>
    <property type="match status" value="1"/>
</dbReference>